<evidence type="ECO:0000313" key="3">
    <source>
        <dbReference type="Proteomes" id="UP000559256"/>
    </source>
</evidence>
<evidence type="ECO:0000256" key="1">
    <source>
        <dbReference type="SAM" id="MobiDB-lite"/>
    </source>
</evidence>
<dbReference type="AlphaFoldDB" id="A0A8H5CLQ2"/>
<reference evidence="2 3" key="1">
    <citation type="journal article" date="2020" name="ISME J.">
        <title>Uncovering the hidden diversity of litter-decomposition mechanisms in mushroom-forming fungi.</title>
        <authorList>
            <person name="Floudas D."/>
            <person name="Bentzer J."/>
            <person name="Ahren D."/>
            <person name="Johansson T."/>
            <person name="Persson P."/>
            <person name="Tunlid A."/>
        </authorList>
    </citation>
    <scope>NUCLEOTIDE SEQUENCE [LARGE SCALE GENOMIC DNA]</scope>
    <source>
        <strain evidence="2 3">CBS 291.85</strain>
    </source>
</reference>
<gene>
    <name evidence="2" type="ORF">D9758_013684</name>
</gene>
<organism evidence="2 3">
    <name type="scientific">Tetrapyrgos nigripes</name>
    <dbReference type="NCBI Taxonomy" id="182062"/>
    <lineage>
        <taxon>Eukaryota</taxon>
        <taxon>Fungi</taxon>
        <taxon>Dikarya</taxon>
        <taxon>Basidiomycota</taxon>
        <taxon>Agaricomycotina</taxon>
        <taxon>Agaricomycetes</taxon>
        <taxon>Agaricomycetidae</taxon>
        <taxon>Agaricales</taxon>
        <taxon>Marasmiineae</taxon>
        <taxon>Marasmiaceae</taxon>
        <taxon>Tetrapyrgos</taxon>
    </lineage>
</organism>
<comment type="caution">
    <text evidence="2">The sequence shown here is derived from an EMBL/GenBank/DDBJ whole genome shotgun (WGS) entry which is preliminary data.</text>
</comment>
<accession>A0A8H5CLQ2</accession>
<sequence length="64" mass="7148">MITPNLEKISSMHSAHRDISYGSDSTSGSGSDPAKDDLKERMRAKAASLLPLCCLYTYRYQDYT</sequence>
<dbReference type="EMBL" id="JAACJM010000151">
    <property type="protein sequence ID" value="KAF5342982.1"/>
    <property type="molecule type" value="Genomic_DNA"/>
</dbReference>
<proteinExistence type="predicted"/>
<keyword evidence="3" id="KW-1185">Reference proteome</keyword>
<name>A0A8H5CLQ2_9AGAR</name>
<protein>
    <submittedName>
        <fullName evidence="2">Uncharacterized protein</fullName>
    </submittedName>
</protein>
<feature type="region of interest" description="Disordered" evidence="1">
    <location>
        <begin position="1"/>
        <end position="39"/>
    </location>
</feature>
<feature type="compositionally biased region" description="Low complexity" evidence="1">
    <location>
        <begin position="20"/>
        <end position="32"/>
    </location>
</feature>
<evidence type="ECO:0000313" key="2">
    <source>
        <dbReference type="EMBL" id="KAF5342982.1"/>
    </source>
</evidence>
<dbReference type="Proteomes" id="UP000559256">
    <property type="component" value="Unassembled WGS sequence"/>
</dbReference>